<reference evidence="3" key="2">
    <citation type="submission" date="2021-10" db="EMBL/GenBank/DDBJ databases">
        <title>Phylogenomics reveals ancestral predisposition of the termite-cultivated fungus Termitomyces towards a domesticated lifestyle.</title>
        <authorList>
            <person name="Auxier B."/>
            <person name="Grum-Grzhimaylo A."/>
            <person name="Cardenas M.E."/>
            <person name="Lodge J.D."/>
            <person name="Laessoe T."/>
            <person name="Pedersen O."/>
            <person name="Smith M.E."/>
            <person name="Kuyper T.W."/>
            <person name="Franco-Molano E.A."/>
            <person name="Baroni T.J."/>
            <person name="Aanen D.K."/>
        </authorList>
    </citation>
    <scope>NUCLEOTIDE SEQUENCE</scope>
    <source>
        <strain evidence="3">AP01</strain>
        <tissue evidence="3">Mycelium</tissue>
    </source>
</reference>
<dbReference type="Pfam" id="PF01936">
    <property type="entry name" value="NYN"/>
    <property type="match status" value="1"/>
</dbReference>
<feature type="compositionally biased region" description="Basic and acidic residues" evidence="1">
    <location>
        <begin position="242"/>
        <end position="252"/>
    </location>
</feature>
<dbReference type="AlphaFoldDB" id="A0A9P7KD90"/>
<dbReference type="CDD" id="cd10910">
    <property type="entry name" value="PIN_limkain_b1_N_like"/>
    <property type="match status" value="1"/>
</dbReference>
<proteinExistence type="predicted"/>
<feature type="region of interest" description="Disordered" evidence="1">
    <location>
        <begin position="431"/>
        <end position="465"/>
    </location>
</feature>
<dbReference type="InterPro" id="IPR024768">
    <property type="entry name" value="Marf1"/>
</dbReference>
<dbReference type="GO" id="GO:0004540">
    <property type="term" value="F:RNA nuclease activity"/>
    <property type="evidence" value="ECO:0007669"/>
    <property type="project" value="InterPro"/>
</dbReference>
<name>A0A9P7KD90_9AGAR</name>
<feature type="compositionally biased region" description="Basic and acidic residues" evidence="1">
    <location>
        <begin position="197"/>
        <end position="207"/>
    </location>
</feature>
<feature type="compositionally biased region" description="Polar residues" evidence="1">
    <location>
        <begin position="549"/>
        <end position="563"/>
    </location>
</feature>
<dbReference type="GO" id="GO:0005777">
    <property type="term" value="C:peroxisome"/>
    <property type="evidence" value="ECO:0007669"/>
    <property type="project" value="InterPro"/>
</dbReference>
<gene>
    <name evidence="3" type="ORF">DXG03_007291</name>
</gene>
<accession>A0A9P7KD90</accession>
<feature type="compositionally biased region" description="Low complexity" evidence="1">
    <location>
        <begin position="523"/>
        <end position="534"/>
    </location>
</feature>
<evidence type="ECO:0000256" key="1">
    <source>
        <dbReference type="SAM" id="MobiDB-lite"/>
    </source>
</evidence>
<protein>
    <recommendedName>
        <fullName evidence="2">NYN domain-containing protein</fullName>
    </recommendedName>
</protein>
<dbReference type="OrthoDB" id="549353at2759"/>
<keyword evidence="4" id="KW-1185">Reference proteome</keyword>
<reference evidence="3" key="1">
    <citation type="submission" date="2020-07" db="EMBL/GenBank/DDBJ databases">
        <authorList>
            <person name="Nieuwenhuis M."/>
            <person name="Van De Peppel L.J.J."/>
        </authorList>
    </citation>
    <scope>NUCLEOTIDE SEQUENCE</scope>
    <source>
        <strain evidence="3">AP01</strain>
        <tissue evidence="3">Mycelium</tissue>
    </source>
</reference>
<evidence type="ECO:0000313" key="3">
    <source>
        <dbReference type="EMBL" id="KAG5645014.1"/>
    </source>
</evidence>
<dbReference type="PANTHER" id="PTHR14379">
    <property type="entry name" value="LIMKAIN B LKAP"/>
    <property type="match status" value="1"/>
</dbReference>
<dbReference type="Proteomes" id="UP000775547">
    <property type="component" value="Unassembled WGS sequence"/>
</dbReference>
<dbReference type="GO" id="GO:0010468">
    <property type="term" value="P:regulation of gene expression"/>
    <property type="evidence" value="ECO:0007669"/>
    <property type="project" value="InterPro"/>
</dbReference>
<dbReference type="InterPro" id="IPR021139">
    <property type="entry name" value="NYN"/>
</dbReference>
<dbReference type="GO" id="GO:1905762">
    <property type="term" value="F:CCR4-NOT complex binding"/>
    <property type="evidence" value="ECO:0007669"/>
    <property type="project" value="TreeGrafter"/>
</dbReference>
<feature type="compositionally biased region" description="Low complexity" evidence="1">
    <location>
        <begin position="219"/>
        <end position="235"/>
    </location>
</feature>
<comment type="caution">
    <text evidence="3">The sequence shown here is derived from an EMBL/GenBank/DDBJ whole genome shotgun (WGS) entry which is preliminary data.</text>
</comment>
<feature type="region of interest" description="Disordered" evidence="1">
    <location>
        <begin position="518"/>
        <end position="582"/>
    </location>
</feature>
<feature type="region of interest" description="Disordered" evidence="1">
    <location>
        <begin position="148"/>
        <end position="282"/>
    </location>
</feature>
<evidence type="ECO:0000313" key="4">
    <source>
        <dbReference type="Proteomes" id="UP000775547"/>
    </source>
</evidence>
<sequence>MQRPENVAIFWDFESLPPHSSQPEYKLVESIRSSAHDFGSVISFKAYVDTSTLSSNLRAELQASGVSLTDYPHGKDMADKMLVGDMIAYAIDHPSPSTIFLISSDVHYAYVVSILRHRRYKVVVLCPSATQSSLVQAASVHIDWNTHVLGDAAPPSPTPPPPPPNPHPPKAPPPPSRRRSDSIFSRPYTPSVLRTNLTERDDDRPSDYYESAPSRRRSVSIVSRPFSPSGRPSFPMNEDDDFAPRYDADPRSHARPNGVLHDDGVGSRYATAPARRESTSWLQPISPDAESVRSVQSYVYSVQSYRSPSPPPIERKPLDIAVIIDDNTSSGTVKPPKLPKDFTFLGSESSAETAPVVKALENAQLLVETAVALSSVSAHGPSDILSQSAPIVSAVLSSVPETVVPVLEPTATASAPPAPSPVATPAVSVSALTPAAPPPTETPEASVPASTPAVSPAVSTDNVPAPPPAPIPAVLPSVNASLPSPALLPAPPSTLPPPTKSLPEKATVTVEPKATGALAAQGPSSTNPAASAPAAPTPAPPKPAATESVAPQVSQASKTSSGTVKAYESSPSQPPPNRLLPRSTFAPLVECLRTYAANGQDRVSRSELGTMLARPKYRGLYAQAGVGTLRTYITKAVEAGAIRIGGGGSKMWVALPY</sequence>
<feature type="compositionally biased region" description="Pro residues" evidence="1">
    <location>
        <begin position="154"/>
        <end position="175"/>
    </location>
</feature>
<dbReference type="EMBL" id="JABCKV010000052">
    <property type="protein sequence ID" value="KAG5645014.1"/>
    <property type="molecule type" value="Genomic_DNA"/>
</dbReference>
<evidence type="ECO:0000259" key="2">
    <source>
        <dbReference type="Pfam" id="PF01936"/>
    </source>
</evidence>
<dbReference type="PANTHER" id="PTHR14379:SF3">
    <property type="entry name" value="MEIOSIS REGULATOR AND MRNA STABILITY FACTOR 1"/>
    <property type="match status" value="1"/>
</dbReference>
<dbReference type="Gene3D" id="3.40.50.1010">
    <property type="entry name" value="5'-nuclease"/>
    <property type="match status" value="1"/>
</dbReference>
<feature type="domain" description="NYN" evidence="2">
    <location>
        <begin position="6"/>
        <end position="143"/>
    </location>
</feature>
<organism evidence="3 4">
    <name type="scientific">Asterophora parasitica</name>
    <dbReference type="NCBI Taxonomy" id="117018"/>
    <lineage>
        <taxon>Eukaryota</taxon>
        <taxon>Fungi</taxon>
        <taxon>Dikarya</taxon>
        <taxon>Basidiomycota</taxon>
        <taxon>Agaricomycotina</taxon>
        <taxon>Agaricomycetes</taxon>
        <taxon>Agaricomycetidae</taxon>
        <taxon>Agaricales</taxon>
        <taxon>Tricholomatineae</taxon>
        <taxon>Lyophyllaceae</taxon>
        <taxon>Asterophora</taxon>
    </lineage>
</organism>